<gene>
    <name evidence="3" type="ORF">Gasu_56750</name>
</gene>
<dbReference type="RefSeq" id="XP_005703186.1">
    <property type="nucleotide sequence ID" value="XM_005703129.1"/>
</dbReference>
<feature type="transmembrane region" description="Helical" evidence="2">
    <location>
        <begin position="172"/>
        <end position="191"/>
    </location>
</feature>
<feature type="coiled-coil region" evidence="1">
    <location>
        <begin position="38"/>
        <end position="81"/>
    </location>
</feature>
<protein>
    <submittedName>
        <fullName evidence="3">Uncharacterized protein</fullName>
    </submittedName>
</protein>
<dbReference type="KEGG" id="gsl:Gasu_56750"/>
<keyword evidence="2" id="KW-1133">Transmembrane helix</keyword>
<keyword evidence="4" id="KW-1185">Reference proteome</keyword>
<dbReference type="Gramene" id="EME26666">
    <property type="protein sequence ID" value="EME26666"/>
    <property type="gene ID" value="Gasu_56750"/>
</dbReference>
<dbReference type="InterPro" id="IPR044966">
    <property type="entry name" value="RPH1"/>
</dbReference>
<dbReference type="GO" id="GO:0006952">
    <property type="term" value="P:defense response"/>
    <property type="evidence" value="ECO:0007669"/>
    <property type="project" value="InterPro"/>
</dbReference>
<name>M2VTY8_GALSU</name>
<sequence length="217" mass="25167">MHTMTERRNITKQCKSCLEMNKEQSTASTEELLNPAKLASLQRQYKELLEQFEQTLDKHNRKEMQLRLEKLERNIELEKRSVMTSGLRSLFVVQAIVSLSVGGLLAANKFPFVQEVPLVFRALGFWMVWLFTIPSLRARKPNMAEKNALNVAFLACPVANVVIPFVNKDTFLLWFVNVSVVLSLYGYYFFLSDEAVRAQSQLKIRGILRYLDWGSWR</sequence>
<dbReference type="AlphaFoldDB" id="M2VTY8"/>
<dbReference type="EMBL" id="KB454544">
    <property type="protein sequence ID" value="EME26666.1"/>
    <property type="molecule type" value="Genomic_DNA"/>
</dbReference>
<keyword evidence="1" id="KW-0175">Coiled coil</keyword>
<dbReference type="OrthoDB" id="424372at2759"/>
<keyword evidence="2" id="KW-0812">Transmembrane</keyword>
<dbReference type="STRING" id="130081.M2VTY8"/>
<reference evidence="4" key="1">
    <citation type="journal article" date="2013" name="Science">
        <title>Gene transfer from bacteria and archaea facilitated evolution of an extremophilic eukaryote.</title>
        <authorList>
            <person name="Schonknecht G."/>
            <person name="Chen W.H."/>
            <person name="Ternes C.M."/>
            <person name="Barbier G.G."/>
            <person name="Shrestha R.P."/>
            <person name="Stanke M."/>
            <person name="Brautigam A."/>
            <person name="Baker B.J."/>
            <person name="Banfield J.F."/>
            <person name="Garavito R.M."/>
            <person name="Carr K."/>
            <person name="Wilkerson C."/>
            <person name="Rensing S.A."/>
            <person name="Gagneul D."/>
            <person name="Dickenson N.E."/>
            <person name="Oesterhelt C."/>
            <person name="Lercher M.J."/>
            <person name="Weber A.P."/>
        </authorList>
    </citation>
    <scope>NUCLEOTIDE SEQUENCE [LARGE SCALE GENOMIC DNA]</scope>
    <source>
        <strain evidence="4">074W</strain>
    </source>
</reference>
<keyword evidence="2" id="KW-0472">Membrane</keyword>
<evidence type="ECO:0000313" key="3">
    <source>
        <dbReference type="EMBL" id="EME26666.1"/>
    </source>
</evidence>
<organism evidence="3 4">
    <name type="scientific">Galdieria sulphuraria</name>
    <name type="common">Red alga</name>
    <dbReference type="NCBI Taxonomy" id="130081"/>
    <lineage>
        <taxon>Eukaryota</taxon>
        <taxon>Rhodophyta</taxon>
        <taxon>Bangiophyceae</taxon>
        <taxon>Galdieriales</taxon>
        <taxon>Galdieriaceae</taxon>
        <taxon>Galdieria</taxon>
    </lineage>
</organism>
<dbReference type="eggNOG" id="ENOG502QSK6">
    <property type="taxonomic scope" value="Eukaryota"/>
</dbReference>
<feature type="transmembrane region" description="Helical" evidence="2">
    <location>
        <begin position="148"/>
        <end position="166"/>
    </location>
</feature>
<proteinExistence type="predicted"/>
<evidence type="ECO:0000256" key="2">
    <source>
        <dbReference type="SAM" id="Phobius"/>
    </source>
</evidence>
<dbReference type="PANTHER" id="PTHR36359:SF1">
    <property type="entry name" value="PROTEIN RESISTANCE TO PHYTOPHTHORA 1, CHLOROPLASTIC"/>
    <property type="match status" value="1"/>
</dbReference>
<dbReference type="GO" id="GO:0009507">
    <property type="term" value="C:chloroplast"/>
    <property type="evidence" value="ECO:0007669"/>
    <property type="project" value="TreeGrafter"/>
</dbReference>
<dbReference type="GeneID" id="17085627"/>
<feature type="transmembrane region" description="Helical" evidence="2">
    <location>
        <begin position="118"/>
        <end position="136"/>
    </location>
</feature>
<dbReference type="OMA" id="VFRGWLK"/>
<accession>M2VTY8</accession>
<evidence type="ECO:0000313" key="4">
    <source>
        <dbReference type="Proteomes" id="UP000030680"/>
    </source>
</evidence>
<dbReference type="PANTHER" id="PTHR36359">
    <property type="entry name" value="PROTEIN RESISTANCE TO PHYTOPHTHORA 1, CHLOROPLASTIC"/>
    <property type="match status" value="1"/>
</dbReference>
<feature type="transmembrane region" description="Helical" evidence="2">
    <location>
        <begin position="87"/>
        <end position="106"/>
    </location>
</feature>
<evidence type="ECO:0000256" key="1">
    <source>
        <dbReference type="SAM" id="Coils"/>
    </source>
</evidence>
<dbReference type="Proteomes" id="UP000030680">
    <property type="component" value="Unassembled WGS sequence"/>
</dbReference>